<comment type="caution">
    <text evidence="3">The sequence shown here is derived from an EMBL/GenBank/DDBJ whole genome shotgun (WGS) entry which is preliminary data.</text>
</comment>
<evidence type="ECO:0000313" key="3">
    <source>
        <dbReference type="EMBL" id="MBB4911103.1"/>
    </source>
</evidence>
<dbReference type="InterPro" id="IPR013496">
    <property type="entry name" value="CHP02680"/>
</dbReference>
<dbReference type="RefSeq" id="WP_184815147.1">
    <property type="nucleotide sequence ID" value="NZ_JACHJQ010000009.1"/>
</dbReference>
<proteinExistence type="predicted"/>
<dbReference type="NCBIfam" id="TIGR02680">
    <property type="entry name" value="TIGR02680 family protein"/>
    <property type="match status" value="1"/>
</dbReference>
<dbReference type="SUPFAM" id="SSF52540">
    <property type="entry name" value="P-loop containing nucleoside triphosphate hydrolases"/>
    <property type="match status" value="1"/>
</dbReference>
<reference evidence="3 4" key="1">
    <citation type="submission" date="2020-08" db="EMBL/GenBank/DDBJ databases">
        <title>Genomic Encyclopedia of Type Strains, Phase III (KMG-III): the genomes of soil and plant-associated and newly described type strains.</title>
        <authorList>
            <person name="Whitman W."/>
        </authorList>
    </citation>
    <scope>NUCLEOTIDE SEQUENCE [LARGE SCALE GENOMIC DNA]</scope>
    <source>
        <strain evidence="3 4">CECT 8960</strain>
    </source>
</reference>
<evidence type="ECO:0000256" key="2">
    <source>
        <dbReference type="SAM" id="MobiDB-lite"/>
    </source>
</evidence>
<keyword evidence="1" id="KW-0175">Coiled coil</keyword>
<gene>
    <name evidence="3" type="ORF">FHR82_007363</name>
</gene>
<dbReference type="InterPro" id="IPR027417">
    <property type="entry name" value="P-loop_NTPase"/>
</dbReference>
<sequence>MTVTELPRHTTEPPEPRAARWLPSRAGILNVWRYYDEVFEFHQGRLLLRGPNGTGKSKALELLLPFLFDANLRANRLSTFGTGERTMHWNLMGEGASGTTRVGYAWLEFHLAGEWFSCGARLQASNHTTTVHADYFTTTLRIGTPDGLSLVTEAGTPLTRNALEQALGEHGVLHPNATEYRSAVRTTLFPGLSEQRYDALITALLQLRTPKLSQRLDPSLLSTLLSRALPPLGQQEVADLAEGFERLDRQRERLAKLDDEVAAARGLAARQRTYAQRVLRAASAALISATTDLDNLTKSARRSADEHERVATDKAATETLVETLVHQEEETKARIDGLVESEAYQQGRELDQLRQRTTEAEVRATSVRADAAGKRGQAGDDAENAATAENHVAARQHTVAARADDTRQAATRARLASVHGEVAASLDTGPERSRPLLRAAVKGRLSQITAVRQALDTHEKAVDRRRQAEEDLDDARTDLTDAEENRAEAADAYEQELDRLTGALLEWAAACRELRFGDLDVFTDLVENETALVEHVESVAEAVRADLVREETVVATERTAAQAERVRLSAELDSLAGQRDLPPEAPPTRTTDRATMVGAPLWRLIRFADEVPEATQTGVEAALQSAGLLDAWVGATGAVAGNDVFAEPDAVPAAPGRSLSDVVVPEVDTPVPVAVVTRLLAAIAYGERTPDEHLVAIGADGGWRLANLRGSWRKSHAEYIGAVARERARERRARELRRLIAEADDVLSGLVTRQVAIDARRGILASERKSRPAHATTMDARDALTRAESVVGAANGAVRKRLDTLSRRESEATAALHALTVVAAEHGLPTERAALSTHEQAVDGFREQAELWLDGHRDLVAARGAARDAAQRASRSDATATQREEEAEDAESTHRRLAAKLDAIEHTVGVDYREVLADLSALRGRLSRASKEIGTARTRVTTLAERLGVLAERSKADAAARDDATAVRDTAARRFRHLATTSFPEDSAFGELDRFTATLAGSEGVRAALDTARLVAAAWPTVPHEPNNLGDALHRLSESVHECRTALSARADLDLETDEDVQVFTAMVDGVRVGAAELLTILKEDAEQSRLDITDRERQLFDQTLTGDTRRHLAARIRQAGELVDAMNARLERVRTASNVAVRLVWQIAPDLPTGTKAARDLLLKDPVRLTDADRESLHQFFRERIEQAKADDTAASWEQQLAQVFDYTAWHRFDVKVDRANGLGWQLLTKKLHGALSGGEKAIALHLPLFAAVAAHYHAVPTAPRIILLDEVFVGVDSNNRGQVFALLSALDLDLLLTSDHEWCTYPELSGVAIHQLITGDDGDDAVTTARFVWNGQDVVPDEG</sequence>
<accession>A0A7W7QCR2</accession>
<dbReference type="Pfam" id="PF13558">
    <property type="entry name" value="SbcC_Walker_B"/>
    <property type="match status" value="1"/>
</dbReference>
<feature type="region of interest" description="Disordered" evidence="2">
    <location>
        <begin position="459"/>
        <end position="478"/>
    </location>
</feature>
<feature type="coiled-coil region" evidence="1">
    <location>
        <begin position="240"/>
        <end position="267"/>
    </location>
</feature>
<evidence type="ECO:0000256" key="1">
    <source>
        <dbReference type="SAM" id="Coils"/>
    </source>
</evidence>
<feature type="region of interest" description="Disordered" evidence="2">
    <location>
        <begin position="864"/>
        <end position="894"/>
    </location>
</feature>
<dbReference type="Proteomes" id="UP000520767">
    <property type="component" value="Unassembled WGS sequence"/>
</dbReference>
<feature type="region of interest" description="Disordered" evidence="2">
    <location>
        <begin position="354"/>
        <end position="383"/>
    </location>
</feature>
<dbReference type="Gene3D" id="3.40.50.300">
    <property type="entry name" value="P-loop containing nucleotide triphosphate hydrolases"/>
    <property type="match status" value="2"/>
</dbReference>
<protein>
    <submittedName>
        <fullName evidence="3">Uncharacterized protein (TIGR02680 family)</fullName>
    </submittedName>
</protein>
<organism evidence="3 4">
    <name type="scientific">Actinophytocola algeriensis</name>
    <dbReference type="NCBI Taxonomy" id="1768010"/>
    <lineage>
        <taxon>Bacteria</taxon>
        <taxon>Bacillati</taxon>
        <taxon>Actinomycetota</taxon>
        <taxon>Actinomycetes</taxon>
        <taxon>Pseudonocardiales</taxon>
        <taxon>Pseudonocardiaceae</taxon>
    </lineage>
</organism>
<name>A0A7W7QCR2_9PSEU</name>
<keyword evidence="4" id="KW-1185">Reference proteome</keyword>
<evidence type="ECO:0000313" key="4">
    <source>
        <dbReference type="Proteomes" id="UP000520767"/>
    </source>
</evidence>
<feature type="compositionally biased region" description="Low complexity" evidence="2">
    <location>
        <begin position="871"/>
        <end position="881"/>
    </location>
</feature>
<dbReference type="EMBL" id="JACHJQ010000009">
    <property type="protein sequence ID" value="MBB4911103.1"/>
    <property type="molecule type" value="Genomic_DNA"/>
</dbReference>